<dbReference type="KEGG" id="step:IC006_0979"/>
<reference evidence="5" key="1">
    <citation type="submission" date="2018-09" db="EMBL/GenBank/DDBJ databases">
        <title>Complete Genome Sequencing of Sulfolobus sp. JCM 16834.</title>
        <authorList>
            <person name="Kato S."/>
            <person name="Itoh T."/>
            <person name="Ohkuma M."/>
        </authorList>
    </citation>
    <scope>NUCLEOTIDE SEQUENCE [LARGE SCALE GENOMIC DNA]</scope>
    <source>
        <strain evidence="5">IC-007</strain>
    </source>
</reference>
<protein>
    <submittedName>
        <fullName evidence="2">Uncharacterized protein</fullName>
    </submittedName>
</protein>
<gene>
    <name evidence="2" type="ORF">IC006_0979</name>
    <name evidence="3" type="ORF">IC007_0951</name>
</gene>
<reference evidence="2 4" key="2">
    <citation type="journal article" date="2020" name="Int. J. Syst. Evol. Microbiol.">
        <title>Sulfuracidifex tepidarius gen. nov., sp. nov. and transfer of Sulfolobus metallicus Huber and Stetter 1992 to the genus Sulfuracidifex as Sulfuracidifex metallicus comb. nov.</title>
        <authorList>
            <person name="Itoh T."/>
            <person name="Miura T."/>
            <person name="Sakai H.D."/>
            <person name="Kato S."/>
            <person name="Ohkuma M."/>
            <person name="Takashina T."/>
        </authorList>
    </citation>
    <scope>NUCLEOTIDE SEQUENCE [LARGE SCALE GENOMIC DNA]</scope>
    <source>
        <strain evidence="2 4">IC-006</strain>
        <strain evidence="3">IC-007</strain>
    </source>
</reference>
<keyword evidence="4" id="KW-1185">Reference proteome</keyword>
<dbReference type="RefSeq" id="WP_149528415.1">
    <property type="nucleotide sequence ID" value="NZ_AP018929.1"/>
</dbReference>
<dbReference type="OrthoDB" id="44110at2157"/>
<feature type="compositionally biased region" description="Basic and acidic residues" evidence="1">
    <location>
        <begin position="57"/>
        <end position="67"/>
    </location>
</feature>
<feature type="compositionally biased region" description="Low complexity" evidence="1">
    <location>
        <begin position="69"/>
        <end position="82"/>
    </location>
</feature>
<dbReference type="AlphaFoldDB" id="A0A510DU23"/>
<accession>A0A510E1S7</accession>
<feature type="region of interest" description="Disordered" evidence="1">
    <location>
        <begin position="48"/>
        <end position="82"/>
    </location>
</feature>
<dbReference type="EMBL" id="AP018930">
    <property type="protein sequence ID" value="BBG26443.1"/>
    <property type="molecule type" value="Genomic_DNA"/>
</dbReference>
<dbReference type="Proteomes" id="UP000322983">
    <property type="component" value="Chromosome"/>
</dbReference>
<evidence type="ECO:0000313" key="5">
    <source>
        <dbReference type="Proteomes" id="UP000325030"/>
    </source>
</evidence>
<dbReference type="EMBL" id="AP018929">
    <property type="protein sequence ID" value="BBG23691.1"/>
    <property type="molecule type" value="Genomic_DNA"/>
</dbReference>
<evidence type="ECO:0000313" key="2">
    <source>
        <dbReference type="EMBL" id="BBG23691.1"/>
    </source>
</evidence>
<evidence type="ECO:0000313" key="4">
    <source>
        <dbReference type="Proteomes" id="UP000322983"/>
    </source>
</evidence>
<dbReference type="Proteomes" id="UP000325030">
    <property type="component" value="Chromosome"/>
</dbReference>
<dbReference type="GeneID" id="55648525"/>
<name>A0A510DU23_9CREN</name>
<sequence>MSILDEGGDISYKTVEGLYSDPDVLFLYNLLSKTVEGLKVDAVTDATSYSATKHHRSERETGEEVKGRTSCTPSSSPTRALT</sequence>
<organism evidence="2 4">
    <name type="scientific">Sulfuracidifex tepidarius</name>
    <dbReference type="NCBI Taxonomy" id="1294262"/>
    <lineage>
        <taxon>Archaea</taxon>
        <taxon>Thermoproteota</taxon>
        <taxon>Thermoprotei</taxon>
        <taxon>Sulfolobales</taxon>
        <taxon>Sulfolobaceae</taxon>
        <taxon>Sulfuracidifex</taxon>
    </lineage>
</organism>
<accession>A0A510DU23</accession>
<evidence type="ECO:0000313" key="3">
    <source>
        <dbReference type="EMBL" id="BBG26443.1"/>
    </source>
</evidence>
<proteinExistence type="predicted"/>
<evidence type="ECO:0000256" key="1">
    <source>
        <dbReference type="SAM" id="MobiDB-lite"/>
    </source>
</evidence>